<feature type="domain" description="Cyclic nucleotide-binding" evidence="1">
    <location>
        <begin position="1"/>
        <end position="26"/>
    </location>
</feature>
<evidence type="ECO:0000313" key="2">
    <source>
        <dbReference type="EMBL" id="QGW30046.1"/>
    </source>
</evidence>
<dbReference type="InterPro" id="IPR014710">
    <property type="entry name" value="RmlC-like_jellyroll"/>
</dbReference>
<proteinExistence type="predicted"/>
<name>A0A6I6GAX3_9BACT</name>
<dbReference type="PROSITE" id="PS50042">
    <property type="entry name" value="CNMP_BINDING_3"/>
    <property type="match status" value="1"/>
</dbReference>
<gene>
    <name evidence="2" type="ORF">GLV81_11035</name>
</gene>
<dbReference type="Proteomes" id="UP000426027">
    <property type="component" value="Chromosome"/>
</dbReference>
<reference evidence="2 3" key="1">
    <citation type="submission" date="2019-11" db="EMBL/GenBank/DDBJ databases">
        <authorList>
            <person name="Im W.T."/>
        </authorList>
    </citation>
    <scope>NUCLEOTIDE SEQUENCE [LARGE SCALE GENOMIC DNA]</scope>
    <source>
        <strain evidence="2 3">SB-02</strain>
    </source>
</reference>
<dbReference type="SUPFAM" id="SSF51206">
    <property type="entry name" value="cAMP-binding domain-like"/>
    <property type="match status" value="1"/>
</dbReference>
<protein>
    <submittedName>
        <fullName evidence="2">Cyclic nucleotide-binding domain-containing protein</fullName>
    </submittedName>
</protein>
<keyword evidence="3" id="KW-1185">Reference proteome</keyword>
<evidence type="ECO:0000259" key="1">
    <source>
        <dbReference type="PROSITE" id="PS50042"/>
    </source>
</evidence>
<dbReference type="Gene3D" id="2.60.120.10">
    <property type="entry name" value="Jelly Rolls"/>
    <property type="match status" value="1"/>
</dbReference>
<dbReference type="AlphaFoldDB" id="A0A6I6GAX3"/>
<organism evidence="2 3">
    <name type="scientific">Phnomibacter ginsenosidimutans</name>
    <dbReference type="NCBI Taxonomy" id="2676868"/>
    <lineage>
        <taxon>Bacteria</taxon>
        <taxon>Pseudomonadati</taxon>
        <taxon>Bacteroidota</taxon>
        <taxon>Chitinophagia</taxon>
        <taxon>Chitinophagales</taxon>
        <taxon>Chitinophagaceae</taxon>
        <taxon>Phnomibacter</taxon>
    </lineage>
</organism>
<dbReference type="InterPro" id="IPR000595">
    <property type="entry name" value="cNMP-bd_dom"/>
</dbReference>
<dbReference type="InterPro" id="IPR018490">
    <property type="entry name" value="cNMP-bd_dom_sf"/>
</dbReference>
<accession>A0A6I6GAX3</accession>
<dbReference type="EMBL" id="CP046566">
    <property type="protein sequence ID" value="QGW30046.1"/>
    <property type="molecule type" value="Genomic_DNA"/>
</dbReference>
<dbReference type="KEGG" id="fls:GLV81_11035"/>
<evidence type="ECO:0000313" key="3">
    <source>
        <dbReference type="Proteomes" id="UP000426027"/>
    </source>
</evidence>
<sequence length="157" mass="18520">MAKGDYLLRQGQVCRHLYFVEAGAVRGYYHSEDKEVTHWFGFEHDFITSFHSFITASAAVENIQLLEGSILWRISKPQLEALYNQHHDIERVVRIAYEKYYIRLEERFVNGQFTSPKDRYMQLLQQAPHILQRVPLQMIASYLGTTPETISRIRSRL</sequence>
<dbReference type="Pfam" id="PF00027">
    <property type="entry name" value="cNMP_binding"/>
    <property type="match status" value="1"/>
</dbReference>
<dbReference type="CDD" id="cd00038">
    <property type="entry name" value="CAP_ED"/>
    <property type="match status" value="1"/>
</dbReference>